<dbReference type="InterPro" id="IPR036390">
    <property type="entry name" value="WH_DNA-bd_sf"/>
</dbReference>
<evidence type="ECO:0000313" key="8">
    <source>
        <dbReference type="EMBL" id="CAA7602195.1"/>
    </source>
</evidence>
<evidence type="ECO:0000313" key="9">
    <source>
        <dbReference type="EMBL" id="CEJ08751.1"/>
    </source>
</evidence>
<evidence type="ECO:0000313" key="10">
    <source>
        <dbReference type="Proteomes" id="UP001071230"/>
    </source>
</evidence>
<dbReference type="AlphaFoldDB" id="A0A8S0Y3L6"/>
<dbReference type="GO" id="GO:0005886">
    <property type="term" value="C:plasma membrane"/>
    <property type="evidence" value="ECO:0007669"/>
    <property type="project" value="UniProtKB-SubCell"/>
</dbReference>
<evidence type="ECO:0000256" key="6">
    <source>
        <dbReference type="SAM" id="Phobius"/>
    </source>
</evidence>
<dbReference type="PROSITE" id="PS50885">
    <property type="entry name" value="HAMP"/>
    <property type="match status" value="1"/>
</dbReference>
<keyword evidence="2" id="KW-1003">Cell membrane</keyword>
<dbReference type="CDD" id="cd06225">
    <property type="entry name" value="HAMP"/>
    <property type="match status" value="1"/>
</dbReference>
<comment type="subcellular location">
    <subcellularLocation>
        <location evidence="1">Cell membrane</location>
        <topology evidence="1">Multi-pass membrane protein</topology>
    </subcellularLocation>
</comment>
<organism evidence="8">
    <name type="scientific">Acididesulfobacillus acetoxydans</name>
    <dbReference type="NCBI Taxonomy" id="1561005"/>
    <lineage>
        <taxon>Bacteria</taxon>
        <taxon>Bacillati</taxon>
        <taxon>Bacillota</taxon>
        <taxon>Clostridia</taxon>
        <taxon>Eubacteriales</taxon>
        <taxon>Peptococcaceae</taxon>
        <taxon>Acididesulfobacillus</taxon>
    </lineage>
</organism>
<gene>
    <name evidence="8" type="ORF">DEACI_2868</name>
    <name evidence="9" type="ORF">DEACI_3231</name>
</gene>
<dbReference type="SUPFAM" id="SSF158472">
    <property type="entry name" value="HAMP domain-like"/>
    <property type="match status" value="1"/>
</dbReference>
<keyword evidence="4 6" id="KW-1133">Transmembrane helix</keyword>
<dbReference type="Gene3D" id="1.10.10.10">
    <property type="entry name" value="Winged helix-like DNA-binding domain superfamily/Winged helix DNA-binding domain"/>
    <property type="match status" value="1"/>
</dbReference>
<dbReference type="PANTHER" id="PTHR45526:SF1">
    <property type="entry name" value="TRANSCRIPTIONAL REGULATORY PROTEIN DCUR-RELATED"/>
    <property type="match status" value="1"/>
</dbReference>
<dbReference type="Pfam" id="PF00672">
    <property type="entry name" value="HAMP"/>
    <property type="match status" value="1"/>
</dbReference>
<reference evidence="9" key="1">
    <citation type="submission" date="2014-11" db="EMBL/GenBank/DDBJ databases">
        <authorList>
            <person name="Hornung B.V."/>
        </authorList>
    </citation>
    <scope>NUCLEOTIDE SEQUENCE</scope>
    <source>
        <strain evidence="9">INE</strain>
    </source>
</reference>
<dbReference type="EMBL" id="LR746496">
    <property type="protein sequence ID" value="CAA7602195.1"/>
    <property type="molecule type" value="Genomic_DNA"/>
</dbReference>
<dbReference type="InterPro" id="IPR051271">
    <property type="entry name" value="2C-system_Tx_regulators"/>
</dbReference>
<dbReference type="SUPFAM" id="SSF46785">
    <property type="entry name" value="Winged helix' DNA-binding domain"/>
    <property type="match status" value="1"/>
</dbReference>
<evidence type="ECO:0000256" key="4">
    <source>
        <dbReference type="ARBA" id="ARBA00022989"/>
    </source>
</evidence>
<evidence type="ECO:0000256" key="3">
    <source>
        <dbReference type="ARBA" id="ARBA00022692"/>
    </source>
</evidence>
<reference evidence="8" key="2">
    <citation type="submission" date="2020-01" db="EMBL/GenBank/DDBJ databases">
        <authorList>
            <person name="Hornung B."/>
        </authorList>
    </citation>
    <scope>NUCLEOTIDE SEQUENCE</scope>
    <source>
        <strain evidence="8">PacBioINE</strain>
    </source>
</reference>
<protein>
    <submittedName>
        <fullName evidence="8">HAMP domain protein</fullName>
    </submittedName>
    <submittedName>
        <fullName evidence="9">Response regulator of citrate/malate metabolism</fullName>
    </submittedName>
</protein>
<sequence>MRSLKMQILVLILGSLFLLAVSFMAVLGWYMKDRALAAAIIKAKTDLATCSEIVDRTCPGSWRVEGGLLYKGSVEITNNIPLVDHLAGLTGDTVTFFLGDTRVATTVRGSTGERAIGTKVSSVVARKVLKEGQNYLGQANVVGQIFQTAYRPLRADNGTIVGMFYVGISHNYDQEMIADSLKKMALLGGALTVAVGLLAWFFVQRVIIEPLHNITMSTRDVAAGHLAEKIDVGGPSEIGELAGAFNQMVERLPLSSFSETRPSADDGSGGDVLARICHSLEPKGLPKGLNEATLRQIVVFLSDKAVGPVSAEEVAEGVRLTRVTVRRYLEFLEQCGALKGELKYGSVGRPVKLFSRTGQAVFTDAGAKPRE</sequence>
<dbReference type="GO" id="GO:0000156">
    <property type="term" value="F:phosphorelay response regulator activity"/>
    <property type="evidence" value="ECO:0007669"/>
    <property type="project" value="TreeGrafter"/>
</dbReference>
<feature type="transmembrane region" description="Helical" evidence="6">
    <location>
        <begin position="184"/>
        <end position="203"/>
    </location>
</feature>
<dbReference type="Proteomes" id="UP000836597">
    <property type="component" value="Chromosome"/>
</dbReference>
<proteinExistence type="predicted"/>
<evidence type="ECO:0000256" key="5">
    <source>
        <dbReference type="ARBA" id="ARBA00023136"/>
    </source>
</evidence>
<evidence type="ECO:0000256" key="2">
    <source>
        <dbReference type="ARBA" id="ARBA00022475"/>
    </source>
</evidence>
<accession>A0A8S0Y3L6</accession>
<dbReference type="InterPro" id="IPR029151">
    <property type="entry name" value="Sensor-like_sf"/>
</dbReference>
<dbReference type="RefSeq" id="WP_240985605.1">
    <property type="nucleotide sequence ID" value="NZ_CDGJ01000092.1"/>
</dbReference>
<dbReference type="KEGG" id="aacx:DEACI_2868"/>
<dbReference type="PANTHER" id="PTHR45526">
    <property type="entry name" value="TRANSCRIPTIONAL REGULATORY PROTEIN DPIA"/>
    <property type="match status" value="1"/>
</dbReference>
<dbReference type="Proteomes" id="UP001071230">
    <property type="component" value="Unassembled WGS sequence"/>
</dbReference>
<dbReference type="Pfam" id="PF17202">
    <property type="entry name" value="sCache_3_3"/>
    <property type="match status" value="1"/>
</dbReference>
<dbReference type="EMBL" id="CDGJ01000092">
    <property type="protein sequence ID" value="CEJ08751.1"/>
    <property type="molecule type" value="Genomic_DNA"/>
</dbReference>
<name>A0A8S0Y3L6_9FIRM</name>
<dbReference type="SMART" id="SM00304">
    <property type="entry name" value="HAMP"/>
    <property type="match status" value="1"/>
</dbReference>
<dbReference type="InterPro" id="IPR003660">
    <property type="entry name" value="HAMP_dom"/>
</dbReference>
<keyword evidence="10" id="KW-1185">Reference proteome</keyword>
<dbReference type="SUPFAM" id="SSF103190">
    <property type="entry name" value="Sensory domain-like"/>
    <property type="match status" value="1"/>
</dbReference>
<keyword evidence="5 6" id="KW-0472">Membrane</keyword>
<dbReference type="InterPro" id="IPR033463">
    <property type="entry name" value="sCache_3"/>
</dbReference>
<feature type="domain" description="HAMP" evidence="7">
    <location>
        <begin position="205"/>
        <end position="252"/>
    </location>
</feature>
<dbReference type="Gene3D" id="6.10.340.10">
    <property type="match status" value="1"/>
</dbReference>
<evidence type="ECO:0000259" key="7">
    <source>
        <dbReference type="PROSITE" id="PS50885"/>
    </source>
</evidence>
<evidence type="ECO:0000256" key="1">
    <source>
        <dbReference type="ARBA" id="ARBA00004651"/>
    </source>
</evidence>
<keyword evidence="3 6" id="KW-0812">Transmembrane</keyword>
<dbReference type="InterPro" id="IPR036388">
    <property type="entry name" value="WH-like_DNA-bd_sf"/>
</dbReference>